<dbReference type="InterPro" id="IPR052336">
    <property type="entry name" value="MlaD_Phospholipid_Transporter"/>
</dbReference>
<dbReference type="STRING" id="28045.AWB95_13000"/>
<reference evidence="4 5" key="1">
    <citation type="submission" date="2016-01" db="EMBL/GenBank/DDBJ databases">
        <title>The new phylogeny of the genus Mycobacterium.</title>
        <authorList>
            <person name="Tarcisio F."/>
            <person name="Conor M."/>
            <person name="Antonella G."/>
            <person name="Elisabetta G."/>
            <person name="Giulia F.S."/>
            <person name="Sara T."/>
            <person name="Anna F."/>
            <person name="Clotilde B."/>
            <person name="Roberto B."/>
            <person name="Veronica D.S."/>
            <person name="Fabio R."/>
            <person name="Monica P."/>
            <person name="Olivier J."/>
            <person name="Enrico T."/>
            <person name="Nicola S."/>
        </authorList>
    </citation>
    <scope>NUCLEOTIDE SEQUENCE [LARGE SCALE GENOMIC DNA]</scope>
    <source>
        <strain evidence="4 5">DSM 44243</strain>
    </source>
</reference>
<feature type="domain" description="Mammalian cell entry C-terminal" evidence="3">
    <location>
        <begin position="123"/>
        <end position="286"/>
    </location>
</feature>
<dbReference type="RefSeq" id="WP_085168307.1">
    <property type="nucleotide sequence ID" value="NZ_LQOM01000030.1"/>
</dbReference>
<feature type="region of interest" description="Disordered" evidence="1">
    <location>
        <begin position="449"/>
        <end position="525"/>
    </location>
</feature>
<evidence type="ECO:0000313" key="5">
    <source>
        <dbReference type="Proteomes" id="UP000193907"/>
    </source>
</evidence>
<feature type="compositionally biased region" description="Pro residues" evidence="1">
    <location>
        <begin position="507"/>
        <end position="517"/>
    </location>
</feature>
<dbReference type="InterPro" id="IPR003399">
    <property type="entry name" value="Mce/MlaD"/>
</dbReference>
<dbReference type="InterPro" id="IPR005693">
    <property type="entry name" value="Mce"/>
</dbReference>
<evidence type="ECO:0000259" key="2">
    <source>
        <dbReference type="Pfam" id="PF02470"/>
    </source>
</evidence>
<dbReference type="Pfam" id="PF02470">
    <property type="entry name" value="MlaD"/>
    <property type="match status" value="1"/>
</dbReference>
<dbReference type="InterPro" id="IPR024516">
    <property type="entry name" value="Mce_C"/>
</dbReference>
<accession>A0A1X1RQC2</accession>
<dbReference type="Proteomes" id="UP000193907">
    <property type="component" value="Unassembled WGS sequence"/>
</dbReference>
<dbReference type="PANTHER" id="PTHR33371">
    <property type="entry name" value="INTERMEMBRANE PHOSPHOLIPID TRANSPORT SYSTEM BINDING PROTEIN MLAD-RELATED"/>
    <property type="match status" value="1"/>
</dbReference>
<comment type="caution">
    <text evidence="4">The sequence shown here is derived from an EMBL/GenBank/DDBJ whole genome shotgun (WGS) entry which is preliminary data.</text>
</comment>
<dbReference type="Pfam" id="PF11887">
    <property type="entry name" value="Mce4_CUP1"/>
    <property type="match status" value="1"/>
</dbReference>
<dbReference type="AlphaFoldDB" id="A0A1X1RQC2"/>
<keyword evidence="5" id="KW-1185">Reference proteome</keyword>
<evidence type="ECO:0000313" key="4">
    <source>
        <dbReference type="EMBL" id="ORV11266.1"/>
    </source>
</evidence>
<protein>
    <submittedName>
        <fullName evidence="4">Mammalian cell entry protein</fullName>
    </submittedName>
</protein>
<organism evidence="4 5">
    <name type="scientific">Mycobacterium celatum</name>
    <dbReference type="NCBI Taxonomy" id="28045"/>
    <lineage>
        <taxon>Bacteria</taxon>
        <taxon>Bacillati</taxon>
        <taxon>Actinomycetota</taxon>
        <taxon>Actinomycetes</taxon>
        <taxon>Mycobacteriales</taxon>
        <taxon>Mycobacteriaceae</taxon>
        <taxon>Mycobacterium</taxon>
    </lineage>
</organism>
<feature type="compositionally biased region" description="Pro residues" evidence="1">
    <location>
        <begin position="456"/>
        <end position="471"/>
    </location>
</feature>
<dbReference type="NCBIfam" id="TIGR00996">
    <property type="entry name" value="Mtu_fam_mce"/>
    <property type="match status" value="1"/>
</dbReference>
<sequence>MSNIFRTRNARMASVITGSLAAVAILAVGFAGVRLYHKLTSNTVVAYFPEANALYSGDKVQIMGIRVGSVDKIEPAGDKMKVTFHYSNKYKVPADASAVIVNPTVVASRSIQLEPPYKGGPVLTDNAVIPIERTAVPTEWDQLRNGVANIIDKLGPTPEQPKGPFGDLIESSADGLAGKGKQINATLESLSRSLNALNEGRGDFFAVARSLAMFVNALHKDDRQFVALNDNLAQFTDRLTGSDRDLANAIQQFDSLLSTLRPFLAKNREVLAHDVDNLANLTNTLVQPEPLNGLETGLHVLPTLQANLGGIYHPSHGAVMSIPAIPNFTNPMQFICSMIQAGSRLGYQDSAELCAQYLAPILDAIKFNYLPFGLNPFSTAETLPKEVAYSEPRLQPPPGYKDTTVPGIWVPDTPLSHRNTQPGWVVAPGMQGTQVGPVTASLLTPESLAELMGGPDAPPPAPGLQTPPGPPNAYDEYPVVPPIGVQAPQVPVPPPPPAPGVVAGPVAPAPAPGPAGAPLPAEAGS</sequence>
<name>A0A1X1RQC2_MYCCE</name>
<evidence type="ECO:0000259" key="3">
    <source>
        <dbReference type="Pfam" id="PF11887"/>
    </source>
</evidence>
<dbReference type="GO" id="GO:0005576">
    <property type="term" value="C:extracellular region"/>
    <property type="evidence" value="ECO:0007669"/>
    <property type="project" value="TreeGrafter"/>
</dbReference>
<feature type="compositionally biased region" description="Pro residues" evidence="1">
    <location>
        <begin position="490"/>
        <end position="499"/>
    </location>
</feature>
<gene>
    <name evidence="4" type="ORF">AWB95_13000</name>
</gene>
<evidence type="ECO:0000256" key="1">
    <source>
        <dbReference type="SAM" id="MobiDB-lite"/>
    </source>
</evidence>
<dbReference type="PANTHER" id="PTHR33371:SF4">
    <property type="entry name" value="INTERMEMBRANE PHOSPHOLIPID TRANSPORT SYSTEM BINDING PROTEIN MLAD"/>
    <property type="match status" value="1"/>
</dbReference>
<proteinExistence type="predicted"/>
<dbReference type="EMBL" id="LQOM01000030">
    <property type="protein sequence ID" value="ORV11266.1"/>
    <property type="molecule type" value="Genomic_DNA"/>
</dbReference>
<feature type="domain" description="Mce/MlaD" evidence="2">
    <location>
        <begin position="41"/>
        <end position="116"/>
    </location>
</feature>